<keyword evidence="3" id="KW-1185">Reference proteome</keyword>
<comment type="caution">
    <text evidence="2">The sequence shown here is derived from an EMBL/GenBank/DDBJ whole genome shotgun (WGS) entry which is preliminary data.</text>
</comment>
<feature type="region of interest" description="Disordered" evidence="1">
    <location>
        <begin position="90"/>
        <end position="109"/>
    </location>
</feature>
<organism evidence="2 3">
    <name type="scientific">Daphnia magna</name>
    <dbReference type="NCBI Taxonomy" id="35525"/>
    <lineage>
        <taxon>Eukaryota</taxon>
        <taxon>Metazoa</taxon>
        <taxon>Ecdysozoa</taxon>
        <taxon>Arthropoda</taxon>
        <taxon>Crustacea</taxon>
        <taxon>Branchiopoda</taxon>
        <taxon>Diplostraca</taxon>
        <taxon>Cladocera</taxon>
        <taxon>Anomopoda</taxon>
        <taxon>Daphniidae</taxon>
        <taxon>Daphnia</taxon>
    </lineage>
</organism>
<evidence type="ECO:0000313" key="3">
    <source>
        <dbReference type="Proteomes" id="UP001234178"/>
    </source>
</evidence>
<feature type="compositionally biased region" description="Acidic residues" evidence="1">
    <location>
        <begin position="99"/>
        <end position="109"/>
    </location>
</feature>
<name>A0ABR0AR38_9CRUS</name>
<evidence type="ECO:0000256" key="1">
    <source>
        <dbReference type="SAM" id="MobiDB-lite"/>
    </source>
</evidence>
<sequence>MKYDLRDRTLYFCVDVVGETILPTWALATYNPARESSTDWVQINELNNIDFVGLMNISFFTTKSTNLYENKFIASGGIRLFEFAFEESNISDSGSEISTESDEDDMDLT</sequence>
<dbReference type="EMBL" id="JAOYFB010000038">
    <property type="protein sequence ID" value="KAK4027545.1"/>
    <property type="molecule type" value="Genomic_DNA"/>
</dbReference>
<gene>
    <name evidence="2" type="ORF">OUZ56_016587</name>
</gene>
<protein>
    <submittedName>
        <fullName evidence="2">Uncharacterized protein</fullName>
    </submittedName>
</protein>
<proteinExistence type="predicted"/>
<reference evidence="2 3" key="1">
    <citation type="journal article" date="2023" name="Nucleic Acids Res.">
        <title>The hologenome of Daphnia magna reveals possible DNA methylation and microbiome-mediated evolution of the host genome.</title>
        <authorList>
            <person name="Chaturvedi A."/>
            <person name="Li X."/>
            <person name="Dhandapani V."/>
            <person name="Marshall H."/>
            <person name="Kissane S."/>
            <person name="Cuenca-Cambronero M."/>
            <person name="Asole G."/>
            <person name="Calvet F."/>
            <person name="Ruiz-Romero M."/>
            <person name="Marangio P."/>
            <person name="Guigo R."/>
            <person name="Rago D."/>
            <person name="Mirbahai L."/>
            <person name="Eastwood N."/>
            <person name="Colbourne J.K."/>
            <person name="Zhou J."/>
            <person name="Mallon E."/>
            <person name="Orsini L."/>
        </authorList>
    </citation>
    <scope>NUCLEOTIDE SEQUENCE [LARGE SCALE GENOMIC DNA]</scope>
    <source>
        <strain evidence="2">LRV0_1</strain>
    </source>
</reference>
<dbReference type="Proteomes" id="UP001234178">
    <property type="component" value="Unassembled WGS sequence"/>
</dbReference>
<accession>A0ABR0AR38</accession>
<evidence type="ECO:0000313" key="2">
    <source>
        <dbReference type="EMBL" id="KAK4027545.1"/>
    </source>
</evidence>